<dbReference type="AlphaFoldDB" id="A0A078DCU8"/>
<keyword evidence="2" id="KW-1185">Reference proteome</keyword>
<sequence>MEDETVKETCLSCFLTKTLV</sequence>
<gene>
    <name evidence="1" type="primary">BnaC01g42270D</name>
    <name evidence="1" type="ORF">GSBRNA2T00014506001</name>
</gene>
<dbReference type="Proteomes" id="UP000028999">
    <property type="component" value="Unassembled WGS sequence"/>
</dbReference>
<proteinExistence type="predicted"/>
<dbReference type="Gramene" id="CDX86897">
    <property type="protein sequence ID" value="CDX86897"/>
    <property type="gene ID" value="GSBRNA2T00145683001"/>
</dbReference>
<dbReference type="Gramene" id="CDY54691">
    <property type="protein sequence ID" value="CDY54691"/>
    <property type="gene ID" value="GSBRNA2T00014506001"/>
</dbReference>
<dbReference type="PaxDb" id="3708-A0A078DCU8"/>
<evidence type="ECO:0000313" key="1">
    <source>
        <dbReference type="EMBL" id="CDY54691.1"/>
    </source>
</evidence>
<accession>A0A078DCU8</accession>
<protein>
    <submittedName>
        <fullName evidence="1">BnaC01g42270D protein</fullName>
    </submittedName>
</protein>
<reference evidence="1 2" key="1">
    <citation type="journal article" date="2014" name="Science">
        <title>Plant genetics. Early allopolyploid evolution in the post-Neolithic Brassica napus oilseed genome.</title>
        <authorList>
            <person name="Chalhoub B."/>
            <person name="Denoeud F."/>
            <person name="Liu S."/>
            <person name="Parkin I.A."/>
            <person name="Tang H."/>
            <person name="Wang X."/>
            <person name="Chiquet J."/>
            <person name="Belcram H."/>
            <person name="Tong C."/>
            <person name="Samans B."/>
            <person name="Correa M."/>
            <person name="Da Silva C."/>
            <person name="Just J."/>
            <person name="Falentin C."/>
            <person name="Koh C.S."/>
            <person name="Le Clainche I."/>
            <person name="Bernard M."/>
            <person name="Bento P."/>
            <person name="Noel B."/>
            <person name="Labadie K."/>
            <person name="Alberti A."/>
            <person name="Charles M."/>
            <person name="Arnaud D."/>
            <person name="Guo H."/>
            <person name="Daviaud C."/>
            <person name="Alamery S."/>
            <person name="Jabbari K."/>
            <person name="Zhao M."/>
            <person name="Edger P.P."/>
            <person name="Chelaifa H."/>
            <person name="Tack D."/>
            <person name="Lassalle G."/>
            <person name="Mestiri I."/>
            <person name="Schnel N."/>
            <person name="Le Paslier M.C."/>
            <person name="Fan G."/>
            <person name="Renault V."/>
            <person name="Bayer P.E."/>
            <person name="Golicz A.A."/>
            <person name="Manoli S."/>
            <person name="Lee T.H."/>
            <person name="Thi V.H."/>
            <person name="Chalabi S."/>
            <person name="Hu Q."/>
            <person name="Fan C."/>
            <person name="Tollenaere R."/>
            <person name="Lu Y."/>
            <person name="Battail C."/>
            <person name="Shen J."/>
            <person name="Sidebottom C.H."/>
            <person name="Wang X."/>
            <person name="Canaguier A."/>
            <person name="Chauveau A."/>
            <person name="Berard A."/>
            <person name="Deniot G."/>
            <person name="Guan M."/>
            <person name="Liu Z."/>
            <person name="Sun F."/>
            <person name="Lim Y.P."/>
            <person name="Lyons E."/>
            <person name="Town C.D."/>
            <person name="Bancroft I."/>
            <person name="Wang X."/>
            <person name="Meng J."/>
            <person name="Ma J."/>
            <person name="Pires J.C."/>
            <person name="King G.J."/>
            <person name="Brunel D."/>
            <person name="Delourme R."/>
            <person name="Renard M."/>
            <person name="Aury J.M."/>
            <person name="Adams K.L."/>
            <person name="Batley J."/>
            <person name="Snowdon R.J."/>
            <person name="Tost J."/>
            <person name="Edwards D."/>
            <person name="Zhou Y."/>
            <person name="Hua W."/>
            <person name="Sharpe A.G."/>
            <person name="Paterson A.H."/>
            <person name="Guan C."/>
            <person name="Wincker P."/>
        </authorList>
    </citation>
    <scope>NUCLEOTIDE SEQUENCE [LARGE SCALE GENOMIC DNA]</scope>
    <source>
        <strain evidence="2">cv. Darmor-bzh</strain>
    </source>
</reference>
<evidence type="ECO:0000313" key="2">
    <source>
        <dbReference type="Proteomes" id="UP000028999"/>
    </source>
</evidence>
<dbReference type="EMBL" id="LK033343">
    <property type="protein sequence ID" value="CDY54691.1"/>
    <property type="molecule type" value="Genomic_DNA"/>
</dbReference>
<organism evidence="1 2">
    <name type="scientific">Brassica napus</name>
    <name type="common">Rape</name>
    <dbReference type="NCBI Taxonomy" id="3708"/>
    <lineage>
        <taxon>Eukaryota</taxon>
        <taxon>Viridiplantae</taxon>
        <taxon>Streptophyta</taxon>
        <taxon>Embryophyta</taxon>
        <taxon>Tracheophyta</taxon>
        <taxon>Spermatophyta</taxon>
        <taxon>Magnoliopsida</taxon>
        <taxon>eudicotyledons</taxon>
        <taxon>Gunneridae</taxon>
        <taxon>Pentapetalae</taxon>
        <taxon>rosids</taxon>
        <taxon>malvids</taxon>
        <taxon>Brassicales</taxon>
        <taxon>Brassicaceae</taxon>
        <taxon>Brassiceae</taxon>
        <taxon>Brassica</taxon>
    </lineage>
</organism>
<name>A0A078DCU8_BRANA</name>